<evidence type="ECO:0000259" key="2">
    <source>
        <dbReference type="PROSITE" id="PS50125"/>
    </source>
</evidence>
<dbReference type="SUPFAM" id="SSF51206">
    <property type="entry name" value="cAMP-binding domain-like"/>
    <property type="match status" value="1"/>
</dbReference>
<dbReference type="PANTHER" id="PTHR43081:SF19">
    <property type="entry name" value="PH-SENSITIVE ADENYLATE CYCLASE RV1264"/>
    <property type="match status" value="1"/>
</dbReference>
<dbReference type="RefSeq" id="WP_379101860.1">
    <property type="nucleotide sequence ID" value="NZ_JBHUGZ010000016.1"/>
</dbReference>
<organism evidence="3 4">
    <name type="scientific">Mesorhizobium newzealandense</name>
    <dbReference type="NCBI Taxonomy" id="1300302"/>
    <lineage>
        <taxon>Bacteria</taxon>
        <taxon>Pseudomonadati</taxon>
        <taxon>Pseudomonadota</taxon>
        <taxon>Alphaproteobacteria</taxon>
        <taxon>Hyphomicrobiales</taxon>
        <taxon>Phyllobacteriaceae</taxon>
        <taxon>Mesorhizobium</taxon>
    </lineage>
</organism>
<sequence>MSVFVVNGFMTGLDQFLERYARCPELIREGLLATRRKRRLNDDEVVCRAGEPAECFWIIDDGIIVVGDGNKIVRRHKGDLIGEIAFHRREETKRSTSMKADGIANLWEIDRSFVDKLSPEQRSEWFETVAAVLADKVMEATQQRSRLLSDNVSLDQVLRKFVCDDGLMAVNATFDSAKAGEIDPDQTDALLWFSDVAGFSSFSKDMSPSDAARQMRRFMEVQVEEIRTAGGEIDKFMGDGLMAFWRLPDETRTKDRVTKAARAALATIDRIRSIVVAEQLPLDIRIGLHLGPVVIGDFGGTGRIAYTVMGETVNSASRYEQARLDTDGMPLGPLRISEAVYPFISEPDLLKRLSSDTRRFVVKGDREFVAHTSIDQES</sequence>
<comment type="caution">
    <text evidence="3">The sequence shown here is derived from an EMBL/GenBank/DDBJ whole genome shotgun (WGS) entry which is preliminary data.</text>
</comment>
<dbReference type="InterPro" id="IPR018490">
    <property type="entry name" value="cNMP-bd_dom_sf"/>
</dbReference>
<dbReference type="CDD" id="cd07302">
    <property type="entry name" value="CHD"/>
    <property type="match status" value="1"/>
</dbReference>
<dbReference type="InterPro" id="IPR001054">
    <property type="entry name" value="A/G_cyclase"/>
</dbReference>
<dbReference type="InterPro" id="IPR014710">
    <property type="entry name" value="RmlC-like_jellyroll"/>
</dbReference>
<keyword evidence="4" id="KW-1185">Reference proteome</keyword>
<dbReference type="CDD" id="cd00038">
    <property type="entry name" value="CAP_ED"/>
    <property type="match status" value="1"/>
</dbReference>
<dbReference type="Proteomes" id="UP001597405">
    <property type="component" value="Unassembled WGS sequence"/>
</dbReference>
<dbReference type="Pfam" id="PF00027">
    <property type="entry name" value="cNMP_binding"/>
    <property type="match status" value="1"/>
</dbReference>
<proteinExistence type="predicted"/>
<dbReference type="PROSITE" id="PS50042">
    <property type="entry name" value="CNMP_BINDING_3"/>
    <property type="match status" value="1"/>
</dbReference>
<protein>
    <submittedName>
        <fullName evidence="3">Adenylate/guanylate cyclase domain-containing protein</fullName>
    </submittedName>
</protein>
<gene>
    <name evidence="3" type="ORF">ACFSOZ_23635</name>
</gene>
<name>A0ABW4UD63_9HYPH</name>
<accession>A0ABW4UD63</accession>
<evidence type="ECO:0000259" key="1">
    <source>
        <dbReference type="PROSITE" id="PS50042"/>
    </source>
</evidence>
<dbReference type="EMBL" id="JBHUGZ010000016">
    <property type="protein sequence ID" value="MFD1985487.1"/>
    <property type="molecule type" value="Genomic_DNA"/>
</dbReference>
<dbReference type="SUPFAM" id="SSF55073">
    <property type="entry name" value="Nucleotide cyclase"/>
    <property type="match status" value="1"/>
</dbReference>
<evidence type="ECO:0000313" key="3">
    <source>
        <dbReference type="EMBL" id="MFD1985487.1"/>
    </source>
</evidence>
<dbReference type="InterPro" id="IPR050697">
    <property type="entry name" value="Adenylyl/Guanylyl_Cyclase_3/4"/>
</dbReference>
<dbReference type="Pfam" id="PF00211">
    <property type="entry name" value="Guanylate_cyc"/>
    <property type="match status" value="1"/>
</dbReference>
<dbReference type="SMART" id="SM00044">
    <property type="entry name" value="CYCc"/>
    <property type="match status" value="1"/>
</dbReference>
<dbReference type="PROSITE" id="PS50125">
    <property type="entry name" value="GUANYLATE_CYCLASE_2"/>
    <property type="match status" value="1"/>
</dbReference>
<evidence type="ECO:0000313" key="4">
    <source>
        <dbReference type="Proteomes" id="UP001597405"/>
    </source>
</evidence>
<dbReference type="Gene3D" id="3.30.70.1230">
    <property type="entry name" value="Nucleotide cyclase"/>
    <property type="match status" value="1"/>
</dbReference>
<feature type="domain" description="Guanylate cyclase" evidence="2">
    <location>
        <begin position="190"/>
        <end position="320"/>
    </location>
</feature>
<dbReference type="PANTHER" id="PTHR43081">
    <property type="entry name" value="ADENYLATE CYCLASE, TERMINAL-DIFFERENTIATION SPECIFIC-RELATED"/>
    <property type="match status" value="1"/>
</dbReference>
<dbReference type="InterPro" id="IPR029787">
    <property type="entry name" value="Nucleotide_cyclase"/>
</dbReference>
<reference evidence="4" key="1">
    <citation type="journal article" date="2019" name="Int. J. Syst. Evol. Microbiol.">
        <title>The Global Catalogue of Microorganisms (GCM) 10K type strain sequencing project: providing services to taxonomists for standard genome sequencing and annotation.</title>
        <authorList>
            <consortium name="The Broad Institute Genomics Platform"/>
            <consortium name="The Broad Institute Genome Sequencing Center for Infectious Disease"/>
            <person name="Wu L."/>
            <person name="Ma J."/>
        </authorList>
    </citation>
    <scope>NUCLEOTIDE SEQUENCE [LARGE SCALE GENOMIC DNA]</scope>
    <source>
        <strain evidence="4">CGMCC 1.16225</strain>
    </source>
</reference>
<dbReference type="InterPro" id="IPR000595">
    <property type="entry name" value="cNMP-bd_dom"/>
</dbReference>
<dbReference type="Gene3D" id="2.60.120.10">
    <property type="entry name" value="Jelly Rolls"/>
    <property type="match status" value="1"/>
</dbReference>
<feature type="domain" description="Cyclic nucleotide-binding" evidence="1">
    <location>
        <begin position="19"/>
        <end position="117"/>
    </location>
</feature>